<dbReference type="InterPro" id="IPR011811">
    <property type="entry name" value="Peptidase_S51_cyanophycinase"/>
</dbReference>
<evidence type="ECO:0000313" key="11">
    <source>
        <dbReference type="Proteomes" id="UP001634394"/>
    </source>
</evidence>
<proteinExistence type="inferred from homology"/>
<evidence type="ECO:0000256" key="8">
    <source>
        <dbReference type="ARBA" id="ARBA00022825"/>
    </source>
</evidence>
<dbReference type="AlphaFoldDB" id="A0ABD3VTD6"/>
<dbReference type="InterPro" id="IPR029062">
    <property type="entry name" value="Class_I_gatase-like"/>
</dbReference>
<dbReference type="GO" id="GO:0008236">
    <property type="term" value="F:serine-type peptidase activity"/>
    <property type="evidence" value="ECO:0007669"/>
    <property type="project" value="UniProtKB-KW"/>
</dbReference>
<evidence type="ECO:0000256" key="4">
    <source>
        <dbReference type="ARBA" id="ARBA00013115"/>
    </source>
</evidence>
<comment type="function">
    <text evidence="2">Exopeptidase that catalyzes the hydrolytic cleavage of multi-L-arginyl-poly-L-aspartic acid (cyanophycin; a water-insoluble reserve polymer) into aspartate-arginine dipeptides.</text>
</comment>
<gene>
    <name evidence="10" type="ORF">ACJMK2_005535</name>
</gene>
<dbReference type="Gene3D" id="3.40.50.880">
    <property type="match status" value="1"/>
</dbReference>
<evidence type="ECO:0000313" key="10">
    <source>
        <dbReference type="EMBL" id="KAL3863803.1"/>
    </source>
</evidence>
<comment type="catalytic activity">
    <reaction evidence="1">
        <text>[L-4-(L-arginin-2-N-yl)aspartate](n) + H2O = [L-4-(L-arginin-2-N-yl)aspartate](n-1) + L-4-(L-arginin-2-N-yl)aspartate</text>
        <dbReference type="Rhea" id="RHEA:12845"/>
        <dbReference type="Rhea" id="RHEA-COMP:13728"/>
        <dbReference type="Rhea" id="RHEA-COMP:13734"/>
        <dbReference type="ChEBI" id="CHEBI:15377"/>
        <dbReference type="ChEBI" id="CHEBI:137986"/>
        <dbReference type="ChEBI" id="CHEBI:137991"/>
        <dbReference type="EC" id="3.4.15.6"/>
    </reaction>
</comment>
<keyword evidence="11" id="KW-1185">Reference proteome</keyword>
<keyword evidence="7" id="KW-0378">Hydrolase</keyword>
<dbReference type="Proteomes" id="UP001634394">
    <property type="component" value="Unassembled WGS sequence"/>
</dbReference>
<keyword evidence="9" id="KW-0472">Membrane</keyword>
<dbReference type="PANTHER" id="PTHR36175:SF1">
    <property type="entry name" value="CYANOPHYCINASE"/>
    <property type="match status" value="1"/>
</dbReference>
<evidence type="ECO:0000256" key="3">
    <source>
        <dbReference type="ARBA" id="ARBA00006534"/>
    </source>
</evidence>
<accession>A0ABD3VTD6</accession>
<dbReference type="EC" id="3.4.15.6" evidence="4"/>
<sequence>MSLAHENVALTYKDKTMGYYLCLFLFLLIVHISSIFCFLLDDTLPQFATYGESLVLIGGNQADNNDEIYSTIVDMAGGRGVAKIGLIHAASADPQDSANFYHDIFIKRYGAAEANLIPIDINHISANSDPNVIQLIRQQTGFFFGGGDQYRVTQSFLLPDGSPSPALVAIMEMKRKGAVIAGTSAGTACHTDKVMIRGGVSWDALKNGAHDTENREYPNNLIYEKIGGIGLFHGYVLDSHFSERGREGRLIRLLWDTRRLSLGTNYALGVDENTALVITHDGTSQASGKVIGAAGVLLVDVSKAIVTQARYFSIHGVYLSYLTHGDQINLLTRAITFSPAKTSLAGHEKHKNAVTSSDIFGAGRFVQVATSIYDTRHHRVTYGTTKETNPTFKVTMSANGHDSEGWVERTHGANKISYKNLQIDITEV</sequence>
<reference evidence="10 11" key="1">
    <citation type="submission" date="2024-11" db="EMBL/GenBank/DDBJ databases">
        <title>Chromosome-level genome assembly of the freshwater bivalve Anodonta woodiana.</title>
        <authorList>
            <person name="Chen X."/>
        </authorList>
    </citation>
    <scope>NUCLEOTIDE SEQUENCE [LARGE SCALE GENOMIC DNA]</scope>
    <source>
        <strain evidence="10">MN2024</strain>
        <tissue evidence="10">Gills</tissue>
    </source>
</reference>
<organism evidence="10 11">
    <name type="scientific">Sinanodonta woodiana</name>
    <name type="common">Chinese pond mussel</name>
    <name type="synonym">Anodonta woodiana</name>
    <dbReference type="NCBI Taxonomy" id="1069815"/>
    <lineage>
        <taxon>Eukaryota</taxon>
        <taxon>Metazoa</taxon>
        <taxon>Spiralia</taxon>
        <taxon>Lophotrochozoa</taxon>
        <taxon>Mollusca</taxon>
        <taxon>Bivalvia</taxon>
        <taxon>Autobranchia</taxon>
        <taxon>Heteroconchia</taxon>
        <taxon>Palaeoheterodonta</taxon>
        <taxon>Unionida</taxon>
        <taxon>Unionoidea</taxon>
        <taxon>Unionidae</taxon>
        <taxon>Unioninae</taxon>
        <taxon>Sinanodonta</taxon>
    </lineage>
</organism>
<protein>
    <recommendedName>
        <fullName evidence="5">Cyanophycinase</fullName>
        <ecNumber evidence="4">3.4.15.6</ecNumber>
    </recommendedName>
</protein>
<dbReference type="CDD" id="cd03145">
    <property type="entry name" value="GAT1_cyanophycinase"/>
    <property type="match status" value="1"/>
</dbReference>
<evidence type="ECO:0000256" key="2">
    <source>
        <dbReference type="ARBA" id="ARBA00002039"/>
    </source>
</evidence>
<keyword evidence="9" id="KW-0812">Transmembrane</keyword>
<evidence type="ECO:0000256" key="5">
    <source>
        <dbReference type="ARBA" id="ARBA00015719"/>
    </source>
</evidence>
<keyword evidence="9" id="KW-1133">Transmembrane helix</keyword>
<dbReference type="SUPFAM" id="SSF52317">
    <property type="entry name" value="Class I glutamine amidotransferase-like"/>
    <property type="match status" value="1"/>
</dbReference>
<evidence type="ECO:0000256" key="7">
    <source>
        <dbReference type="ARBA" id="ARBA00022801"/>
    </source>
</evidence>
<evidence type="ECO:0000256" key="9">
    <source>
        <dbReference type="SAM" id="Phobius"/>
    </source>
</evidence>
<name>A0ABD3VTD6_SINWO</name>
<dbReference type="PANTHER" id="PTHR36175">
    <property type="entry name" value="CYANOPHYCINASE"/>
    <property type="match status" value="1"/>
</dbReference>
<comment type="similarity">
    <text evidence="3">Belongs to the peptidase S51 family.</text>
</comment>
<dbReference type="EMBL" id="JBJQND010000010">
    <property type="protein sequence ID" value="KAL3863803.1"/>
    <property type="molecule type" value="Genomic_DNA"/>
</dbReference>
<dbReference type="GO" id="GO:0008241">
    <property type="term" value="F:peptidyl-dipeptidase activity"/>
    <property type="evidence" value="ECO:0007669"/>
    <property type="project" value="UniProtKB-EC"/>
</dbReference>
<comment type="caution">
    <text evidence="10">The sequence shown here is derived from an EMBL/GenBank/DDBJ whole genome shotgun (WGS) entry which is preliminary data.</text>
</comment>
<keyword evidence="8" id="KW-0720">Serine protease</keyword>
<dbReference type="GO" id="GO:0006508">
    <property type="term" value="P:proteolysis"/>
    <property type="evidence" value="ECO:0007669"/>
    <property type="project" value="UniProtKB-KW"/>
</dbReference>
<evidence type="ECO:0000256" key="6">
    <source>
        <dbReference type="ARBA" id="ARBA00022670"/>
    </source>
</evidence>
<dbReference type="Pfam" id="PF03575">
    <property type="entry name" value="Peptidase_S51"/>
    <property type="match status" value="1"/>
</dbReference>
<evidence type="ECO:0000256" key="1">
    <source>
        <dbReference type="ARBA" id="ARBA00001092"/>
    </source>
</evidence>
<feature type="transmembrane region" description="Helical" evidence="9">
    <location>
        <begin position="17"/>
        <end position="40"/>
    </location>
</feature>
<dbReference type="NCBIfam" id="TIGR02069">
    <property type="entry name" value="cyanophycinase"/>
    <property type="match status" value="1"/>
</dbReference>
<keyword evidence="6" id="KW-0645">Protease</keyword>
<dbReference type="InterPro" id="IPR005320">
    <property type="entry name" value="Peptidase_S51"/>
</dbReference>